<dbReference type="InterPro" id="IPR006016">
    <property type="entry name" value="UspA"/>
</dbReference>
<evidence type="ECO:0000259" key="1">
    <source>
        <dbReference type="Pfam" id="PF00582"/>
    </source>
</evidence>
<accession>A0A381ZAU5</accession>
<dbReference type="AlphaFoldDB" id="A0A381ZAU5"/>
<organism evidence="2">
    <name type="scientific">marine metagenome</name>
    <dbReference type="NCBI Taxonomy" id="408172"/>
    <lineage>
        <taxon>unclassified sequences</taxon>
        <taxon>metagenomes</taxon>
        <taxon>ecological metagenomes</taxon>
    </lineage>
</organism>
<sequence length="138" mass="15549">MDSKPFKIMVALVLRGDEKPVISQSVFFAEKLNADLTVIHVNQPALSQPKGMVVERINEETIRERITAYGFQKILNKINIIIESGESVSEIINQYARDMDLIILGHRKMNTFKSHIMDSVDEGISNLVTAPVLIVQKN</sequence>
<evidence type="ECO:0000313" key="2">
    <source>
        <dbReference type="EMBL" id="SVA86244.1"/>
    </source>
</evidence>
<dbReference type="Pfam" id="PF00582">
    <property type="entry name" value="Usp"/>
    <property type="match status" value="1"/>
</dbReference>
<dbReference type="CDD" id="cd00293">
    <property type="entry name" value="USP-like"/>
    <property type="match status" value="1"/>
</dbReference>
<name>A0A381ZAU5_9ZZZZ</name>
<gene>
    <name evidence="2" type="ORF">METZ01_LOCUS139098</name>
</gene>
<dbReference type="SUPFAM" id="SSF52402">
    <property type="entry name" value="Adenine nucleotide alpha hydrolases-like"/>
    <property type="match status" value="1"/>
</dbReference>
<feature type="domain" description="UspA" evidence="1">
    <location>
        <begin position="7"/>
        <end position="135"/>
    </location>
</feature>
<dbReference type="InterPro" id="IPR014729">
    <property type="entry name" value="Rossmann-like_a/b/a_fold"/>
</dbReference>
<protein>
    <recommendedName>
        <fullName evidence="1">UspA domain-containing protein</fullName>
    </recommendedName>
</protein>
<dbReference type="EMBL" id="UINC01020568">
    <property type="protein sequence ID" value="SVA86244.1"/>
    <property type="molecule type" value="Genomic_DNA"/>
</dbReference>
<proteinExistence type="predicted"/>
<dbReference type="Gene3D" id="3.40.50.620">
    <property type="entry name" value="HUPs"/>
    <property type="match status" value="1"/>
</dbReference>
<reference evidence="2" key="1">
    <citation type="submission" date="2018-05" db="EMBL/GenBank/DDBJ databases">
        <authorList>
            <person name="Lanie J.A."/>
            <person name="Ng W.-L."/>
            <person name="Kazmierczak K.M."/>
            <person name="Andrzejewski T.M."/>
            <person name="Davidsen T.M."/>
            <person name="Wayne K.J."/>
            <person name="Tettelin H."/>
            <person name="Glass J.I."/>
            <person name="Rusch D."/>
            <person name="Podicherti R."/>
            <person name="Tsui H.-C.T."/>
            <person name="Winkler M.E."/>
        </authorList>
    </citation>
    <scope>NUCLEOTIDE SEQUENCE</scope>
</reference>